<dbReference type="PATRIC" id="fig|570156.3.peg.4134"/>
<dbReference type="RefSeq" id="WP_054553861.1">
    <property type="nucleotide sequence ID" value="NZ_LJTC01000010.1"/>
</dbReference>
<feature type="region of interest" description="Disordered" evidence="1">
    <location>
        <begin position="107"/>
        <end position="139"/>
    </location>
</feature>
<proteinExistence type="predicted"/>
<comment type="caution">
    <text evidence="2">The sequence shown here is derived from an EMBL/GenBank/DDBJ whole genome shotgun (WGS) entry which is preliminary data.</text>
</comment>
<dbReference type="STRING" id="570156.AOG27_15215"/>
<evidence type="ECO:0000313" key="2">
    <source>
        <dbReference type="EMBL" id="KPM82655.1"/>
    </source>
</evidence>
<sequence length="165" mass="18043">MATKGKSANPDLGAIRCEACDGFAAIRRQKTGQQYLYLHCPNCGMDKRSGAKLQAKWEKAISEPNANLSAIDSELSPTVANVNQPPKMQHELKPDEWHPEHVIQAVQSNNNDIKETETNDESSRTKHETNRSITSNGEPSNGFKYFIAGTITGLFAIAGIRASTS</sequence>
<reference evidence="2 3" key="1">
    <citation type="submission" date="2015-09" db="EMBL/GenBank/DDBJ databases">
        <title>Draft Genome Sequence of Pseudoalteromonas lipolytica UCD-48B.</title>
        <authorList>
            <person name="Krusor M."/>
            <person name="Coil D.A."/>
            <person name="Lang J.M."/>
            <person name="Eisen J.A."/>
            <person name="Alexiev A."/>
        </authorList>
    </citation>
    <scope>NUCLEOTIDE SEQUENCE [LARGE SCALE GENOMIC DNA]</scope>
    <source>
        <strain evidence="2 3">UCD-48B</strain>
    </source>
</reference>
<protein>
    <submittedName>
        <fullName evidence="2">Uncharacterized protein</fullName>
    </submittedName>
</protein>
<organism evidence="2 3">
    <name type="scientific">Pseudoalteromonas lipolytica</name>
    <dbReference type="NCBI Taxonomy" id="570156"/>
    <lineage>
        <taxon>Bacteria</taxon>
        <taxon>Pseudomonadati</taxon>
        <taxon>Pseudomonadota</taxon>
        <taxon>Gammaproteobacteria</taxon>
        <taxon>Alteromonadales</taxon>
        <taxon>Pseudoalteromonadaceae</taxon>
        <taxon>Pseudoalteromonas</taxon>
    </lineage>
</organism>
<name>A0A0P7EH96_9GAMM</name>
<feature type="compositionally biased region" description="Basic and acidic residues" evidence="1">
    <location>
        <begin position="112"/>
        <end position="130"/>
    </location>
</feature>
<accession>A0A0P7EH96</accession>
<dbReference type="Proteomes" id="UP000050378">
    <property type="component" value="Unassembled WGS sequence"/>
</dbReference>
<gene>
    <name evidence="2" type="ORF">AOG27_15215</name>
</gene>
<dbReference type="AlphaFoldDB" id="A0A0P7EH96"/>
<evidence type="ECO:0000256" key="1">
    <source>
        <dbReference type="SAM" id="MobiDB-lite"/>
    </source>
</evidence>
<evidence type="ECO:0000313" key="3">
    <source>
        <dbReference type="Proteomes" id="UP000050378"/>
    </source>
</evidence>
<dbReference type="EMBL" id="LJTC01000010">
    <property type="protein sequence ID" value="KPM82655.1"/>
    <property type="molecule type" value="Genomic_DNA"/>
</dbReference>
<dbReference type="OrthoDB" id="6314472at2"/>